<dbReference type="HOGENOM" id="CLU_002755_1_2_9"/>
<keyword evidence="1" id="KW-0812">Transmembrane</keyword>
<dbReference type="KEGG" id="dau:Daud_2099"/>
<dbReference type="Pfam" id="PF00873">
    <property type="entry name" value="ACR_tran"/>
    <property type="match status" value="1"/>
</dbReference>
<dbReference type="Gene3D" id="3.30.70.1320">
    <property type="entry name" value="Multidrug efflux transporter AcrB pore domain like"/>
    <property type="match status" value="1"/>
</dbReference>
<dbReference type="PANTHER" id="PTHR32063:SF0">
    <property type="entry name" value="SWARMING MOTILITY PROTEIN SWRC"/>
    <property type="match status" value="1"/>
</dbReference>
<dbReference type="GO" id="GO:0042910">
    <property type="term" value="F:xenobiotic transmembrane transporter activity"/>
    <property type="evidence" value="ECO:0007669"/>
    <property type="project" value="TreeGrafter"/>
</dbReference>
<dbReference type="Gene3D" id="3.30.70.1430">
    <property type="entry name" value="Multidrug efflux transporter AcrB pore domain"/>
    <property type="match status" value="2"/>
</dbReference>
<evidence type="ECO:0000313" key="2">
    <source>
        <dbReference type="EMBL" id="ACA60588.1"/>
    </source>
</evidence>
<accession>B1I6G2</accession>
<keyword evidence="1" id="KW-0472">Membrane</keyword>
<dbReference type="RefSeq" id="WP_012303163.1">
    <property type="nucleotide sequence ID" value="NC_010424.1"/>
</dbReference>
<dbReference type="EMBL" id="CP000860">
    <property type="protein sequence ID" value="ACA60588.1"/>
    <property type="molecule type" value="Genomic_DNA"/>
</dbReference>
<dbReference type="Gene3D" id="3.30.70.1440">
    <property type="entry name" value="Multidrug efflux transporter AcrB pore domain"/>
    <property type="match status" value="1"/>
</dbReference>
<organism evidence="2 3">
    <name type="scientific">Desulforudis audaxviator (strain MP104C)</name>
    <dbReference type="NCBI Taxonomy" id="477974"/>
    <lineage>
        <taxon>Bacteria</taxon>
        <taxon>Bacillati</taxon>
        <taxon>Bacillota</taxon>
        <taxon>Clostridia</taxon>
        <taxon>Thermoanaerobacterales</taxon>
        <taxon>Candidatus Desulforudaceae</taxon>
        <taxon>Candidatus Desulforudis</taxon>
    </lineage>
</organism>
<dbReference type="PRINTS" id="PR00702">
    <property type="entry name" value="ACRIFLAVINRP"/>
</dbReference>
<evidence type="ECO:0000313" key="3">
    <source>
        <dbReference type="Proteomes" id="UP000008544"/>
    </source>
</evidence>
<dbReference type="SUPFAM" id="SSF82866">
    <property type="entry name" value="Multidrug efflux transporter AcrB transmembrane domain"/>
    <property type="match status" value="2"/>
</dbReference>
<feature type="transmembrane region" description="Helical" evidence="1">
    <location>
        <begin position="358"/>
        <end position="378"/>
    </location>
</feature>
<feature type="transmembrane region" description="Helical" evidence="1">
    <location>
        <begin position="336"/>
        <end position="351"/>
    </location>
</feature>
<name>B1I6G2_DESAP</name>
<dbReference type="Proteomes" id="UP000008544">
    <property type="component" value="Chromosome"/>
</dbReference>
<dbReference type="InterPro" id="IPR027463">
    <property type="entry name" value="AcrB_DN_DC_subdom"/>
</dbReference>
<reference evidence="3" key="1">
    <citation type="submission" date="2007-10" db="EMBL/GenBank/DDBJ databases">
        <title>Complete sequence of chromosome of Desulforudis audaxviator MP104C.</title>
        <authorList>
            <person name="Copeland A."/>
            <person name="Lucas S."/>
            <person name="Lapidus A."/>
            <person name="Barry K."/>
            <person name="Glavina del Rio T."/>
            <person name="Dalin E."/>
            <person name="Tice H."/>
            <person name="Bruce D."/>
            <person name="Pitluck S."/>
            <person name="Lowry S.R."/>
            <person name="Larimer F."/>
            <person name="Land M.L."/>
            <person name="Hauser L."/>
            <person name="Kyrpides N."/>
            <person name="Ivanova N.N."/>
            <person name="Richardson P."/>
        </authorList>
    </citation>
    <scope>NUCLEOTIDE SEQUENCE [LARGE SCALE GENOMIC DNA]</scope>
    <source>
        <strain evidence="3">MP104C</strain>
    </source>
</reference>
<feature type="transmembrane region" description="Helical" evidence="1">
    <location>
        <begin position="461"/>
        <end position="483"/>
    </location>
</feature>
<dbReference type="SUPFAM" id="SSF82714">
    <property type="entry name" value="Multidrug efflux transporter AcrB TolC docking domain, DN and DC subdomains"/>
    <property type="match status" value="2"/>
</dbReference>
<dbReference type="SUPFAM" id="SSF82693">
    <property type="entry name" value="Multidrug efflux transporter AcrB pore domain, PN1, PN2, PC1 and PC2 subdomains"/>
    <property type="match status" value="3"/>
</dbReference>
<feature type="transmembrane region" description="Helical" evidence="1">
    <location>
        <begin position="890"/>
        <end position="910"/>
    </location>
</feature>
<keyword evidence="1" id="KW-1133">Transmembrane helix</keyword>
<feature type="transmembrane region" description="Helical" evidence="1">
    <location>
        <begin position="534"/>
        <end position="553"/>
    </location>
</feature>
<dbReference type="eggNOG" id="COG0841">
    <property type="taxonomic scope" value="Bacteria"/>
</dbReference>
<feature type="transmembrane region" description="Helical" evidence="1">
    <location>
        <begin position="916"/>
        <end position="941"/>
    </location>
</feature>
<reference evidence="2 3" key="2">
    <citation type="journal article" date="2008" name="Science">
        <title>Environmental genomics reveals a single-species ecosystem deep within Earth.</title>
        <authorList>
            <person name="Chivian D."/>
            <person name="Brodie E.L."/>
            <person name="Alm E.J."/>
            <person name="Culley D.E."/>
            <person name="Dehal P.S."/>
            <person name="Desantis T.Z."/>
            <person name="Gihring T.M."/>
            <person name="Lapidus A."/>
            <person name="Lin L.H."/>
            <person name="Lowry S.R."/>
            <person name="Moser D.P."/>
            <person name="Richardson P.M."/>
            <person name="Southam G."/>
            <person name="Wanger G."/>
            <person name="Pratt L.M."/>
            <person name="Andersen G.L."/>
            <person name="Hazen T.C."/>
            <person name="Brockman F.J."/>
            <person name="Arkin A.P."/>
            <person name="Onstott T.C."/>
        </authorList>
    </citation>
    <scope>NUCLEOTIDE SEQUENCE [LARGE SCALE GENOMIC DNA]</scope>
    <source>
        <strain evidence="2 3">MP104C</strain>
    </source>
</reference>
<protein>
    <submittedName>
        <fullName evidence="2">Acriflavin resistance protein</fullName>
    </submittedName>
</protein>
<dbReference type="AlphaFoldDB" id="B1I6G2"/>
<dbReference type="GO" id="GO:0005886">
    <property type="term" value="C:plasma membrane"/>
    <property type="evidence" value="ECO:0007669"/>
    <property type="project" value="TreeGrafter"/>
</dbReference>
<feature type="transmembrane region" description="Helical" evidence="1">
    <location>
        <begin position="864"/>
        <end position="883"/>
    </location>
</feature>
<dbReference type="Gene3D" id="3.30.2090.10">
    <property type="entry name" value="Multidrug efflux transporter AcrB TolC docking domain, DN and DC subdomains"/>
    <property type="match status" value="2"/>
</dbReference>
<sequence>MRLADIAVRRPVGVIMLALAVLLLGMVSLSRLAIDLLPNWEFPVVSIVTTYQGAGPQEVEQLVTRPIEESVATVENLKNISSVSQSGSSVVIAQFDWGTDMEAVINDIREKVDRVQRVLPADAERSMVMKFDPAALPVLIVGFTGEQSLADLTRIAENTVKPRLERLPGVASVAVQGGREREIQVYLDPVAMRGYGVSLENVTRSLQAGNLNMPGGTVPEGSREYLVRVPGEFADLRDIEGVTVPNADGEPVRLADIADLRDGYRETDVISRLNGQPSLAIVVMKQPQANTVQVVQAARETLAGIEKEIPGTISFEPAFDQAEFIEMSIGNLRNDLLVGSFLAAVVIFIFLRNSRTTLIICATIPLAIIGACNMIYFSGETLNLLTLGALALGVGVIVDDAIVVLENIYRHRQEGLDSLAAARTGAAEVTGAVLGASFTSMSVFLPIAFVGGMASVLFTPFSLTVVFALLSSLIMALTVVPMLGSRLLVRLPDEPRPDGSRLSRLLYRFGSGLERLKVFYGRLLAWSLDNRRKVVGLAAAVFIGSLALIPLVGAEFFPAMDEGTVSVEVEMPRGTAVEATDRVAAQVEEIVAGFPEVETVFVSVGSGGQEAMFGMGGGSADRARIDLTLAPLGERDRSSEEVAEALRKELRHIPGAVFRVNTSSGFHMRGGAPLEIRLKGEDLDTLARLGQQAAAVIAGVPGTRDVKSSLEEGRPEARVLVDRDRAAVYGLSVAQVASTVRSALHGDVATRYRVGGDEIDVRVRLTEEARRHLADLDNLLLTAPNGQQVPLRDVAHVVLGESPVAVNRDDQARTVTISAQLEGRDLASVDRDARAALKGMALPSGYYFETGGEAEEMAETFAELAFALLLAVILIYIVLAVLFESLFFPFVIMFAVPLSLTGMILGLLLTDRTFSMPAFIGVIVAVGIVSKNGIVLIDYVNQLRRRGMERDEAIRTAGPVRLRPILMTTLTTVGAMFPISLGLGEGAEFQAPLATVIIGGLVFSTVISLLVVPVVYSIFDDWGRMVTRRLRRGEDVPTAGVGI</sequence>
<dbReference type="STRING" id="477974.Daud_2099"/>
<dbReference type="PANTHER" id="PTHR32063">
    <property type="match status" value="1"/>
</dbReference>
<dbReference type="Gene3D" id="1.20.1640.10">
    <property type="entry name" value="Multidrug efflux transporter AcrB transmembrane domain"/>
    <property type="match status" value="2"/>
</dbReference>
<feature type="transmembrane region" description="Helical" evidence="1">
    <location>
        <begin position="962"/>
        <end position="981"/>
    </location>
</feature>
<feature type="transmembrane region" description="Helical" evidence="1">
    <location>
        <begin position="426"/>
        <end position="449"/>
    </location>
</feature>
<dbReference type="OrthoDB" id="9757876at2"/>
<feature type="transmembrane region" description="Helical" evidence="1">
    <location>
        <begin position="993"/>
        <end position="1019"/>
    </location>
</feature>
<proteinExistence type="predicted"/>
<feature type="transmembrane region" description="Helical" evidence="1">
    <location>
        <begin position="384"/>
        <end position="405"/>
    </location>
</feature>
<keyword evidence="3" id="KW-1185">Reference proteome</keyword>
<evidence type="ECO:0000256" key="1">
    <source>
        <dbReference type="SAM" id="Phobius"/>
    </source>
</evidence>
<dbReference type="InterPro" id="IPR001036">
    <property type="entry name" value="Acrflvin-R"/>
</dbReference>
<gene>
    <name evidence="2" type="ordered locus">Daud_2099</name>
</gene>